<dbReference type="EMBL" id="OU896713">
    <property type="protein sequence ID" value="CAG9823769.1"/>
    <property type="molecule type" value="Genomic_DNA"/>
</dbReference>
<gene>
    <name evidence="1" type="ORF">PHAECO_LOCUS10823</name>
</gene>
<dbReference type="PANTHER" id="PTHR20988:SF2">
    <property type="entry name" value="TRANSMEMBRANE PROTEIN 183A-RELATED"/>
    <property type="match status" value="1"/>
</dbReference>
<proteinExistence type="predicted"/>
<name>A0A9N9SIJ6_PHACE</name>
<dbReference type="GO" id="GO:0031647">
    <property type="term" value="P:regulation of protein stability"/>
    <property type="evidence" value="ECO:0007669"/>
    <property type="project" value="TreeGrafter"/>
</dbReference>
<sequence length="351" mass="40976">MSHKKTRKNRTAKSFGDITLNDFANSSICKSRLKKSSNNVNEVIKNIKEDKSWDEKTEEFEGDFIEELDEDGNVVFVIKKTEPRRRKKTISSCEDVKCGIGNDYPIDIWFIISSYIRPEDVGKFAGICRASFEVVCTAKFWYCLYRRYYTSVPNMPEQLQPECLVRKYSLRTSVIRALYYMYPPFVNKIKSDSTTMEVHPDILCKRQCESLWHQKQKGQWIYYFKMRERRDNTLQHSRSDFKQPDLLEMLDDVSANPDEHCRVLQIVCKHFIGISPLLGQVLTSASLTLSQGFRHHRLQLCFGSGVQGYRSPDGATTSTIVLDPVINYKVLDWWHPLYPHTHSMQCLLNHE</sequence>
<dbReference type="OrthoDB" id="5955317at2759"/>
<reference evidence="1" key="1">
    <citation type="submission" date="2022-01" db="EMBL/GenBank/DDBJ databases">
        <authorList>
            <person name="King R."/>
        </authorList>
    </citation>
    <scope>NUCLEOTIDE SEQUENCE</scope>
</reference>
<accession>A0A9N9SIJ6</accession>
<dbReference type="PANTHER" id="PTHR20988">
    <property type="entry name" value="TRANSMEMBRANE PROTEIN 183A-RELATED"/>
    <property type="match status" value="1"/>
</dbReference>
<organism evidence="1 2">
    <name type="scientific">Phaedon cochleariae</name>
    <name type="common">Mustard beetle</name>
    <dbReference type="NCBI Taxonomy" id="80249"/>
    <lineage>
        <taxon>Eukaryota</taxon>
        <taxon>Metazoa</taxon>
        <taxon>Ecdysozoa</taxon>
        <taxon>Arthropoda</taxon>
        <taxon>Hexapoda</taxon>
        <taxon>Insecta</taxon>
        <taxon>Pterygota</taxon>
        <taxon>Neoptera</taxon>
        <taxon>Endopterygota</taxon>
        <taxon>Coleoptera</taxon>
        <taxon>Polyphaga</taxon>
        <taxon>Cucujiformia</taxon>
        <taxon>Chrysomeloidea</taxon>
        <taxon>Chrysomelidae</taxon>
        <taxon>Chrysomelinae</taxon>
        <taxon>Chrysomelini</taxon>
        <taxon>Phaedon</taxon>
    </lineage>
</organism>
<keyword evidence="2" id="KW-1185">Reference proteome</keyword>
<evidence type="ECO:0000313" key="1">
    <source>
        <dbReference type="EMBL" id="CAG9823769.1"/>
    </source>
</evidence>
<evidence type="ECO:0000313" key="2">
    <source>
        <dbReference type="Proteomes" id="UP001153737"/>
    </source>
</evidence>
<protein>
    <recommendedName>
        <fullName evidence="3">Transmembrane protein 183</fullName>
    </recommendedName>
</protein>
<dbReference type="InterPro" id="IPR026509">
    <property type="entry name" value="TMEM183"/>
</dbReference>
<dbReference type="Proteomes" id="UP001153737">
    <property type="component" value="Chromosome 7"/>
</dbReference>
<reference evidence="1" key="2">
    <citation type="submission" date="2022-10" db="EMBL/GenBank/DDBJ databases">
        <authorList>
            <consortium name="ENA_rothamsted_submissions"/>
            <consortium name="culmorum"/>
            <person name="King R."/>
        </authorList>
    </citation>
    <scope>NUCLEOTIDE SEQUENCE</scope>
</reference>
<dbReference type="GO" id="GO:0019005">
    <property type="term" value="C:SCF ubiquitin ligase complex"/>
    <property type="evidence" value="ECO:0007669"/>
    <property type="project" value="TreeGrafter"/>
</dbReference>
<evidence type="ECO:0008006" key="3">
    <source>
        <dbReference type="Google" id="ProtNLM"/>
    </source>
</evidence>
<dbReference type="AlphaFoldDB" id="A0A9N9SIJ6"/>